<sequence>MSPDGQQPIETVNWSAIYEDPTRPLIVDLGCGAGRYIVLMAHRKGRGNNYLGVDVHKALLDRANGWAASRSLSGNVHFLQANAVISAGSLLASYPGPVELVSVQFPDPQQRRQRHIVGKELVEALAQVLKPRARVYLASDFEDTATYMRNAFERYGRECFRIDDVHTAQPVVPCTSVSTDLGVLVATTATPTSRVQSSGGFPVGSAQLYSGCSAQAVQTPSLSSAQLQGAVDGEINRQFFESEEKQDRGSEGQASDAADEDLLFFKGSWNQAGWLVLVANQDLAKAGLAHGAKLMLLLSDGTAVATQGQQALQQQKKAKQEEAAQRVRDLYAQAKGLGGAAATAIAAAAAATAAAASVGPAIDWQERKRIWEKTGEAGWRMNGLLALFFKLEGETGAASRLADLSHNRLCRLPASLACLTSLHTLRLDHNQLTAEGLPWSALSQLTALTALSLDCNGGLERVPEEGIVGLQALQARMFVLSLNRNLLTHLPEGLCRLRALRVLSADGNRLEALPDGLGGCTSLEELSAEGNRIRHLPPSLALLTRLQTVRLDNNMWVRITAVPPAVLRDCASLATLSLQGNPITADQLRSTPGFAEYDTRRVARCNKQLGAGVLEHAARTFTEGAEDRQWSRWGGDGGGGRAAGDGVVKGCWQLSGGHRGDRTSDRTSGLAAVEDFGRFAAAGITTFDAADHYGPAETLIGRYLATDPDRRPPNTQVLTKYCVFGRRDMAGINREAVKQAVNLSRSRLGVDRVDLMQFYWGDYDVNRYVDGALYLSELASEGLIRHVGVTNFDVPRMDAMVRAGVYIASNQLQYSLLDRRPENGMAQFCAANGIALLSYGVLAGGFLSDKYLGMPANKVSVDTYSKGKYAGVINAVGGWDWFQSLLQALDIVARKHDTTISNVAARWVLDRPGVAAVILGARNADHVQDQVRLFGFTLDEQDQAAIQEVLDRGRRPRSDCYTWERGGEW</sequence>
<evidence type="ECO:0000256" key="8">
    <source>
        <dbReference type="ARBA" id="ARBA00022694"/>
    </source>
</evidence>
<dbReference type="Pfam" id="PF02390">
    <property type="entry name" value="Methyltransf_4"/>
    <property type="match status" value="1"/>
</dbReference>
<keyword evidence="12" id="KW-1185">Reference proteome</keyword>
<evidence type="ECO:0000256" key="1">
    <source>
        <dbReference type="ARBA" id="ARBA00000142"/>
    </source>
</evidence>
<dbReference type="OrthoDB" id="48988at2759"/>
<dbReference type="PROSITE" id="PS51625">
    <property type="entry name" value="SAM_MT_TRMB"/>
    <property type="match status" value="1"/>
</dbReference>
<dbReference type="eggNOG" id="KOG1575">
    <property type="taxonomic scope" value="Eukaryota"/>
</dbReference>
<dbReference type="STRING" id="3068.D8U350"/>
<dbReference type="PANTHER" id="PTHR43147:SF5">
    <property type="entry name" value="OXIDOREDUCTASE"/>
    <property type="match status" value="1"/>
</dbReference>
<dbReference type="InterPro" id="IPR001611">
    <property type="entry name" value="Leu-rich_rpt"/>
</dbReference>
<evidence type="ECO:0000256" key="3">
    <source>
        <dbReference type="ARBA" id="ARBA00011977"/>
    </source>
</evidence>
<dbReference type="Gene3D" id="3.40.50.150">
    <property type="entry name" value="Vaccinia Virus protein VP39"/>
    <property type="match status" value="1"/>
</dbReference>
<evidence type="ECO:0000256" key="6">
    <source>
        <dbReference type="ARBA" id="ARBA00022679"/>
    </source>
</evidence>
<dbReference type="RefSeq" id="XP_002952995.1">
    <property type="nucleotide sequence ID" value="XM_002952949.1"/>
</dbReference>
<proteinExistence type="predicted"/>
<keyword evidence="5" id="KW-0433">Leucine-rich repeat</keyword>
<reference evidence="11 12" key="1">
    <citation type="journal article" date="2010" name="Science">
        <title>Genomic analysis of organismal complexity in the multicellular green alga Volvox carteri.</title>
        <authorList>
            <person name="Prochnik S.E."/>
            <person name="Umen J."/>
            <person name="Nedelcu A.M."/>
            <person name="Hallmann A."/>
            <person name="Miller S.M."/>
            <person name="Nishii I."/>
            <person name="Ferris P."/>
            <person name="Kuo A."/>
            <person name="Mitros T."/>
            <person name="Fritz-Laylin L.K."/>
            <person name="Hellsten U."/>
            <person name="Chapman J."/>
            <person name="Simakov O."/>
            <person name="Rensing S.A."/>
            <person name="Terry A."/>
            <person name="Pangilinan J."/>
            <person name="Kapitonov V."/>
            <person name="Jurka J."/>
            <person name="Salamov A."/>
            <person name="Shapiro H."/>
            <person name="Schmutz J."/>
            <person name="Grimwood J."/>
            <person name="Lindquist E."/>
            <person name="Lucas S."/>
            <person name="Grigoriev I.V."/>
            <person name="Schmitt R."/>
            <person name="Kirk D."/>
            <person name="Rokhsar D.S."/>
        </authorList>
    </citation>
    <scope>NUCLEOTIDE SEQUENCE [LARGE SCALE GENOMIC DNA]</scope>
    <source>
        <strain evidence="12">f. Nagariensis / Eve</strain>
    </source>
</reference>
<feature type="domain" description="NADP-dependent oxidoreductase" evidence="10">
    <location>
        <begin position="648"/>
        <end position="950"/>
    </location>
</feature>
<organism evidence="12">
    <name type="scientific">Volvox carteri f. nagariensis</name>
    <dbReference type="NCBI Taxonomy" id="3068"/>
    <lineage>
        <taxon>Eukaryota</taxon>
        <taxon>Viridiplantae</taxon>
        <taxon>Chlorophyta</taxon>
        <taxon>core chlorophytes</taxon>
        <taxon>Chlorophyceae</taxon>
        <taxon>CS clade</taxon>
        <taxon>Chlamydomonadales</taxon>
        <taxon>Volvocaceae</taxon>
        <taxon>Volvox</taxon>
    </lineage>
</organism>
<accession>D8U350</accession>
<dbReference type="InterPro" id="IPR036812">
    <property type="entry name" value="NAD(P)_OxRdtase_dom_sf"/>
</dbReference>
<dbReference type="eggNOG" id="KOG3115">
    <property type="taxonomic scope" value="Eukaryota"/>
</dbReference>
<keyword evidence="7" id="KW-0949">S-adenosyl-L-methionine</keyword>
<dbReference type="GeneID" id="9625717"/>
<dbReference type="Pfam" id="PF00248">
    <property type="entry name" value="Aldo_ket_red"/>
    <property type="match status" value="1"/>
</dbReference>
<dbReference type="Gene3D" id="3.20.20.100">
    <property type="entry name" value="NADP-dependent oxidoreductase domain"/>
    <property type="match status" value="1"/>
</dbReference>
<evidence type="ECO:0000313" key="11">
    <source>
        <dbReference type="EMBL" id="EFJ45917.1"/>
    </source>
</evidence>
<dbReference type="EC" id="2.1.1.33" evidence="3"/>
<dbReference type="Gene3D" id="3.80.10.10">
    <property type="entry name" value="Ribonuclease Inhibitor"/>
    <property type="match status" value="1"/>
</dbReference>
<dbReference type="SMART" id="SM00369">
    <property type="entry name" value="LRR_TYP"/>
    <property type="match status" value="5"/>
</dbReference>
<keyword evidence="6" id="KW-0808">Transferase</keyword>
<dbReference type="InterPro" id="IPR003591">
    <property type="entry name" value="Leu-rich_rpt_typical-subtyp"/>
</dbReference>
<keyword evidence="9" id="KW-0677">Repeat</keyword>
<dbReference type="Pfam" id="PF13855">
    <property type="entry name" value="LRR_8"/>
    <property type="match status" value="1"/>
</dbReference>
<dbReference type="GO" id="GO:0008176">
    <property type="term" value="F:tRNA (guanine(46)-N7)-methyltransferase activity"/>
    <property type="evidence" value="ECO:0007669"/>
    <property type="project" value="UniProtKB-EC"/>
</dbReference>
<evidence type="ECO:0000256" key="4">
    <source>
        <dbReference type="ARBA" id="ARBA00022603"/>
    </source>
</evidence>
<gene>
    <name evidence="11" type="ORF">VOLCADRAFT_105794</name>
</gene>
<dbReference type="SUPFAM" id="SSF51430">
    <property type="entry name" value="NAD(P)-linked oxidoreductase"/>
    <property type="match status" value="1"/>
</dbReference>
<dbReference type="EMBL" id="GL378354">
    <property type="protein sequence ID" value="EFJ45917.1"/>
    <property type="molecule type" value="Genomic_DNA"/>
</dbReference>
<evidence type="ECO:0000256" key="2">
    <source>
        <dbReference type="ARBA" id="ARBA00004430"/>
    </source>
</evidence>
<evidence type="ECO:0000256" key="9">
    <source>
        <dbReference type="ARBA" id="ARBA00022737"/>
    </source>
</evidence>
<dbReference type="KEGG" id="vcn:VOLCADRAFT_105794"/>
<dbReference type="CDD" id="cd19101">
    <property type="entry name" value="AKR_unchar"/>
    <property type="match status" value="1"/>
</dbReference>
<dbReference type="InterPro" id="IPR032675">
    <property type="entry name" value="LRR_dom_sf"/>
</dbReference>
<keyword evidence="8" id="KW-0819">tRNA processing</keyword>
<dbReference type="SUPFAM" id="SSF52058">
    <property type="entry name" value="L domain-like"/>
    <property type="match status" value="1"/>
</dbReference>
<dbReference type="InterPro" id="IPR029063">
    <property type="entry name" value="SAM-dependent_MTases_sf"/>
</dbReference>
<comment type="subcellular location">
    <subcellularLocation>
        <location evidence="2">Cytoplasm</location>
        <location evidence="2">Cytoskeleton</location>
        <location evidence="2">Cilium axoneme</location>
    </subcellularLocation>
</comment>
<dbReference type="CDD" id="cd02440">
    <property type="entry name" value="AdoMet_MTases"/>
    <property type="match status" value="1"/>
</dbReference>
<dbReference type="InParanoid" id="D8U350"/>
<dbReference type="GO" id="GO:0005930">
    <property type="term" value="C:axoneme"/>
    <property type="evidence" value="ECO:0007669"/>
    <property type="project" value="UniProtKB-SubCell"/>
</dbReference>
<evidence type="ECO:0000256" key="7">
    <source>
        <dbReference type="ARBA" id="ARBA00022691"/>
    </source>
</evidence>
<comment type="catalytic activity">
    <reaction evidence="1">
        <text>guanosine(46) in tRNA + S-adenosyl-L-methionine = N(7)-methylguanosine(46) in tRNA + S-adenosyl-L-homocysteine</text>
        <dbReference type="Rhea" id="RHEA:42708"/>
        <dbReference type="Rhea" id="RHEA-COMP:10188"/>
        <dbReference type="Rhea" id="RHEA-COMP:10189"/>
        <dbReference type="ChEBI" id="CHEBI:57856"/>
        <dbReference type="ChEBI" id="CHEBI:59789"/>
        <dbReference type="ChEBI" id="CHEBI:74269"/>
        <dbReference type="ChEBI" id="CHEBI:74480"/>
        <dbReference type="EC" id="2.1.1.33"/>
    </reaction>
</comment>
<dbReference type="eggNOG" id="KOG0619">
    <property type="taxonomic scope" value="Eukaryota"/>
</dbReference>
<protein>
    <recommendedName>
        <fullName evidence="3">tRNA (guanine(46)-N(7))-methyltransferase</fullName>
        <ecNumber evidence="3">2.1.1.33</ecNumber>
    </recommendedName>
</protein>
<dbReference type="Proteomes" id="UP000001058">
    <property type="component" value="Unassembled WGS sequence"/>
</dbReference>
<dbReference type="InterPro" id="IPR003358">
    <property type="entry name" value="tRNA_(Gua-N-7)_MeTrfase_Trmb"/>
</dbReference>
<dbReference type="PROSITE" id="PS51450">
    <property type="entry name" value="LRR"/>
    <property type="match status" value="1"/>
</dbReference>
<dbReference type="InterPro" id="IPR023210">
    <property type="entry name" value="NADP_OxRdtase_dom"/>
</dbReference>
<evidence type="ECO:0000259" key="10">
    <source>
        <dbReference type="Pfam" id="PF00248"/>
    </source>
</evidence>
<dbReference type="PANTHER" id="PTHR43147">
    <property type="entry name" value="PROTEIN TAS"/>
    <property type="match status" value="1"/>
</dbReference>
<evidence type="ECO:0000313" key="12">
    <source>
        <dbReference type="Proteomes" id="UP000001058"/>
    </source>
</evidence>
<evidence type="ECO:0000256" key="5">
    <source>
        <dbReference type="ARBA" id="ARBA00022614"/>
    </source>
</evidence>
<keyword evidence="4" id="KW-0489">Methyltransferase</keyword>
<name>D8U350_VOLCA</name>
<dbReference type="SUPFAM" id="SSF53335">
    <property type="entry name" value="S-adenosyl-L-methionine-dependent methyltransferases"/>
    <property type="match status" value="1"/>
</dbReference>
<dbReference type="AlphaFoldDB" id="D8U350"/>